<organism evidence="2 3">
    <name type="scientific">Caproiciproducens galactitolivorans</name>
    <dbReference type="NCBI Taxonomy" id="642589"/>
    <lineage>
        <taxon>Bacteria</taxon>
        <taxon>Bacillati</taxon>
        <taxon>Bacillota</taxon>
        <taxon>Clostridia</taxon>
        <taxon>Eubacteriales</taxon>
        <taxon>Acutalibacteraceae</taxon>
        <taxon>Caproiciproducens</taxon>
    </lineage>
</organism>
<accession>A0A4Z0Y1M9</accession>
<protein>
    <submittedName>
        <fullName evidence="2">YbbR-like protein</fullName>
    </submittedName>
</protein>
<dbReference type="Gene3D" id="2.170.120.40">
    <property type="entry name" value="YbbR-like domain"/>
    <property type="match status" value="2"/>
</dbReference>
<keyword evidence="1" id="KW-0472">Membrane</keyword>
<evidence type="ECO:0000256" key="1">
    <source>
        <dbReference type="SAM" id="Phobius"/>
    </source>
</evidence>
<dbReference type="InterPro" id="IPR012505">
    <property type="entry name" value="YbbR"/>
</dbReference>
<sequence length="426" mass="45912">MKIKKFSIGRLFYNDKFVMFFSVLMAIGLWIFMALTDTEEFPRQITDVPIIIRLSDAAQEDGLKVFSPVNQTATVSIKGNSLVVKQIQASDLEVVAQLASTITSPGNYTFDLSVNKKGTLSDFDVVSISPSQANISVDRYAEKTLPIENEIKYKPDYKSDPSYFVSTPTFSVDTVTVSGPEKEVSRVSKVSVQYQINDTLRESKSFTTDLVLTDASGNKIVSNKIKLSQDKVDVTIPVLSRVVLPLSASFTNKPAGLSLSADQITISPQSIEVAGPKDVLANLTEITLAPIDFSGVSPTTSTFDVNVSLPASCKNLSNIPVAKVSLNLGSMATRKMVVSNFAIKNLAAGKTASVYTKNLTVTVVGPESEITKLTENSLSAQIDMSGKENFTGHTEMPVSISVGNSSSCWVYGSYMANISVRAVAVS</sequence>
<dbReference type="Pfam" id="PF07949">
    <property type="entry name" value="YbbR"/>
    <property type="match status" value="1"/>
</dbReference>
<dbReference type="Gene3D" id="2.170.120.30">
    <property type="match status" value="2"/>
</dbReference>
<dbReference type="PANTHER" id="PTHR37804:SF1">
    <property type="entry name" value="CDAA REGULATORY PROTEIN CDAR"/>
    <property type="match status" value="1"/>
</dbReference>
<dbReference type="EMBL" id="SRMQ01000001">
    <property type="protein sequence ID" value="TGJ77819.1"/>
    <property type="molecule type" value="Genomic_DNA"/>
</dbReference>
<gene>
    <name evidence="2" type="ORF">CAGA_02230</name>
</gene>
<reference evidence="2 3" key="1">
    <citation type="submission" date="2019-04" db="EMBL/GenBank/DDBJ databases">
        <authorList>
            <person name="Poehlein A."/>
            <person name="Bengelsdorf F.R."/>
            <person name="Duerre P."/>
            <person name="Daniel R."/>
        </authorList>
    </citation>
    <scope>NUCLEOTIDE SEQUENCE [LARGE SCALE GENOMIC DNA]</scope>
    <source>
        <strain evidence="2 3">BS-1</strain>
    </source>
</reference>
<dbReference type="OrthoDB" id="1843316at2"/>
<name>A0A4Z0Y1M9_9FIRM</name>
<dbReference type="Proteomes" id="UP000297714">
    <property type="component" value="Unassembled WGS sequence"/>
</dbReference>
<comment type="caution">
    <text evidence="2">The sequence shown here is derived from an EMBL/GenBank/DDBJ whole genome shotgun (WGS) entry which is preliminary data.</text>
</comment>
<dbReference type="PANTHER" id="PTHR37804">
    <property type="entry name" value="CDAA REGULATORY PROTEIN CDAR"/>
    <property type="match status" value="1"/>
</dbReference>
<evidence type="ECO:0000313" key="3">
    <source>
        <dbReference type="Proteomes" id="UP000297714"/>
    </source>
</evidence>
<evidence type="ECO:0000313" key="2">
    <source>
        <dbReference type="EMBL" id="TGJ77819.1"/>
    </source>
</evidence>
<keyword evidence="3" id="KW-1185">Reference proteome</keyword>
<feature type="transmembrane region" description="Helical" evidence="1">
    <location>
        <begin position="12"/>
        <end position="35"/>
    </location>
</feature>
<dbReference type="AlphaFoldDB" id="A0A4Z0Y1M9"/>
<keyword evidence="1" id="KW-0812">Transmembrane</keyword>
<proteinExistence type="predicted"/>
<dbReference type="InterPro" id="IPR053154">
    <property type="entry name" value="c-di-AMP_regulator"/>
</dbReference>
<dbReference type="RefSeq" id="WP_135656827.1">
    <property type="nucleotide sequence ID" value="NZ_SRMQ01000001.1"/>
</dbReference>
<keyword evidence="1" id="KW-1133">Transmembrane helix</keyword>